<reference evidence="2" key="1">
    <citation type="submission" date="2015-09" db="EMBL/GenBank/DDBJ databases">
        <authorList>
            <person name="Shao Z."/>
            <person name="Wang L."/>
        </authorList>
    </citation>
    <scope>NUCLEOTIDE SEQUENCE [LARGE SCALE GENOMIC DNA]</scope>
    <source>
        <strain evidence="2">F13-1</strain>
    </source>
</reference>
<organism evidence="1 2">
    <name type="scientific">Zobellella denitrificans</name>
    <dbReference type="NCBI Taxonomy" id="347534"/>
    <lineage>
        <taxon>Bacteria</taxon>
        <taxon>Pseudomonadati</taxon>
        <taxon>Pseudomonadota</taxon>
        <taxon>Gammaproteobacteria</taxon>
        <taxon>Aeromonadales</taxon>
        <taxon>Aeromonadaceae</taxon>
        <taxon>Zobellella</taxon>
    </lineage>
</organism>
<accession>A0A231N3K4</accession>
<dbReference type="EMBL" id="CP012621">
    <property type="protein sequence ID" value="ATG73585.1"/>
    <property type="molecule type" value="Genomic_DNA"/>
</dbReference>
<dbReference type="InterPro" id="IPR037053">
    <property type="entry name" value="Phage_tail_collar_dom_sf"/>
</dbReference>
<dbReference type="AlphaFoldDB" id="A0A231N3K4"/>
<dbReference type="Pfam" id="PF07484">
    <property type="entry name" value="Collar"/>
    <property type="match status" value="1"/>
</dbReference>
<evidence type="ECO:0000313" key="1">
    <source>
        <dbReference type="EMBL" id="ATG73585.1"/>
    </source>
</evidence>
<gene>
    <name evidence="1" type="ORF">AN401_06720</name>
</gene>
<dbReference type="SUPFAM" id="SSF88874">
    <property type="entry name" value="Receptor-binding domain of short tail fibre protein gp12"/>
    <property type="match status" value="1"/>
</dbReference>
<protein>
    <submittedName>
        <fullName evidence="1">Phage tail protein</fullName>
    </submittedName>
</protein>
<sequence>MDPFIGEIRLVAFNFEPEGWAFCDGRELPVNQNQALFSLLGYSYGGNGSTTFALPDLRGRSPVGMGTGPGLNPVNLGQKSGQETVTLTNAQMPAHSHTISVAGSVSEPVNAPTPANNVLGASGGGQGSATIWSNSLSNPVAMSPEQVGMAGSSQPVNIRNPYLGSNYIIALQGIYPTRA</sequence>
<name>A0A231N3K4_9GAMM</name>
<dbReference type="Proteomes" id="UP000217763">
    <property type="component" value="Chromosome"/>
</dbReference>
<dbReference type="OrthoDB" id="9810174at2"/>
<dbReference type="RefSeq" id="WP_094037854.1">
    <property type="nucleotide sequence ID" value="NZ_CP012621.1"/>
</dbReference>
<dbReference type="InterPro" id="IPR011083">
    <property type="entry name" value="Phage_tail_collar_dom"/>
</dbReference>
<dbReference type="Gene3D" id="3.90.1340.10">
    <property type="entry name" value="Phage tail collar domain"/>
    <property type="match status" value="1"/>
</dbReference>
<evidence type="ECO:0000313" key="2">
    <source>
        <dbReference type="Proteomes" id="UP000217763"/>
    </source>
</evidence>
<keyword evidence="2" id="KW-1185">Reference proteome</keyword>
<proteinExistence type="predicted"/>
<dbReference type="KEGG" id="zdf:AN401_06720"/>